<comment type="caution">
    <text evidence="2">The sequence shown here is derived from an EMBL/GenBank/DDBJ whole genome shotgun (WGS) entry which is preliminary data.</text>
</comment>
<gene>
    <name evidence="2" type="ORF">SYYSPA8_24980</name>
</gene>
<feature type="compositionally biased region" description="Low complexity" evidence="1">
    <location>
        <begin position="33"/>
        <end position="45"/>
    </location>
</feature>
<name>A0ABQ5P4Y8_9ACTN</name>
<dbReference type="InterPro" id="IPR005490">
    <property type="entry name" value="LD_TPept_cat_dom"/>
</dbReference>
<feature type="region of interest" description="Disordered" evidence="1">
    <location>
        <begin position="33"/>
        <end position="68"/>
    </location>
</feature>
<evidence type="ECO:0000313" key="2">
    <source>
        <dbReference type="EMBL" id="GLF97615.1"/>
    </source>
</evidence>
<sequence>MAPSSAGLVAGLTATALATIGFLGYQAAASAPSGPAGAAAGAAPPERLREKPRGPLDPPHASGSGTRVVYDRSERRIWLLAGGRKVLRTFEVMPSTVHPPPGTYTVTSRSGQVTGSDGVAIEHVVRFANVGDVVIGFSAAVNGALTKPDLSKKTGGIRMMRADGDSMWRFATIDTKVVVVR</sequence>
<evidence type="ECO:0000313" key="3">
    <source>
        <dbReference type="Proteomes" id="UP001291653"/>
    </source>
</evidence>
<accession>A0ABQ5P4Y8</accession>
<protein>
    <submittedName>
        <fullName evidence="2">L,D-transpeptidase</fullName>
    </submittedName>
</protein>
<dbReference type="EMBL" id="BSBI01000011">
    <property type="protein sequence ID" value="GLF97615.1"/>
    <property type="molecule type" value="Genomic_DNA"/>
</dbReference>
<reference evidence="2 3" key="1">
    <citation type="submission" date="2022-10" db="EMBL/GenBank/DDBJ databases">
        <title>Draft genome sequence of Streptomyces sp. YSPA8.</title>
        <authorList>
            <person name="Moriuchi R."/>
            <person name="Dohra H."/>
            <person name="Yamamura H."/>
            <person name="Kodani S."/>
        </authorList>
    </citation>
    <scope>NUCLEOTIDE SEQUENCE [LARGE SCALE GENOMIC DNA]</scope>
    <source>
        <strain evidence="2 3">YSPA8</strain>
    </source>
</reference>
<evidence type="ECO:0000256" key="1">
    <source>
        <dbReference type="SAM" id="MobiDB-lite"/>
    </source>
</evidence>
<organism evidence="2 3">
    <name type="scientific">Streptomyces yaizuensis</name>
    <dbReference type="NCBI Taxonomy" id="2989713"/>
    <lineage>
        <taxon>Bacteria</taxon>
        <taxon>Bacillati</taxon>
        <taxon>Actinomycetota</taxon>
        <taxon>Actinomycetes</taxon>
        <taxon>Kitasatosporales</taxon>
        <taxon>Streptomycetaceae</taxon>
        <taxon>Streptomyces</taxon>
    </lineage>
</organism>
<proteinExistence type="predicted"/>
<dbReference type="Proteomes" id="UP001291653">
    <property type="component" value="Unassembled WGS sequence"/>
</dbReference>
<keyword evidence="3" id="KW-1185">Reference proteome</keyword>
<dbReference type="RefSeq" id="WP_323449599.1">
    <property type="nucleotide sequence ID" value="NZ_BSBI01000011.1"/>
</dbReference>
<dbReference type="CDD" id="cd16913">
    <property type="entry name" value="YkuD_like"/>
    <property type="match status" value="1"/>
</dbReference>